<keyword evidence="2 3" id="KW-0732">Signal</keyword>
<dbReference type="Proteomes" id="UP000183529">
    <property type="component" value="Unassembled WGS sequence"/>
</dbReference>
<dbReference type="AlphaFoldDB" id="A0AAQ1GLI5"/>
<dbReference type="EMBL" id="FNZM01000018">
    <property type="protein sequence ID" value="SEK09997.1"/>
    <property type="molecule type" value="Genomic_DNA"/>
</dbReference>
<dbReference type="SUPFAM" id="SSF53822">
    <property type="entry name" value="Periplasmic binding protein-like I"/>
    <property type="match status" value="1"/>
</dbReference>
<evidence type="ECO:0000313" key="6">
    <source>
        <dbReference type="Proteomes" id="UP000183529"/>
    </source>
</evidence>
<evidence type="ECO:0000313" key="5">
    <source>
        <dbReference type="EMBL" id="SEK09997.1"/>
    </source>
</evidence>
<evidence type="ECO:0000259" key="4">
    <source>
        <dbReference type="Pfam" id="PF13458"/>
    </source>
</evidence>
<accession>A0AAQ1GLI5</accession>
<dbReference type="InterPro" id="IPR028082">
    <property type="entry name" value="Peripla_BP_I"/>
</dbReference>
<evidence type="ECO:0000256" key="2">
    <source>
        <dbReference type="ARBA" id="ARBA00022729"/>
    </source>
</evidence>
<proteinExistence type="inferred from homology"/>
<dbReference type="RefSeq" id="WP_080180325.1">
    <property type="nucleotide sequence ID" value="NZ_FNZM01000018.1"/>
</dbReference>
<evidence type="ECO:0000256" key="1">
    <source>
        <dbReference type="ARBA" id="ARBA00010062"/>
    </source>
</evidence>
<sequence length="421" mass="44922">MKLRFPRPRALALAVGFAAAAFGTAIDTATDANAANAANAADQPPVLVGFIIAQSGSPFAVTDPGRVAQIAARAVNDQGGIHGRKLVVEICDTKGQPAASLACARRLADEGAITLIGGSSANGVDKILRAKNMAAWFPMGSDPSDVRNPLSFITALNAAGAAQGTYLGAKRFGAKRAVYVSMLGNKTYQQTARFGYAQAGVSDVQIVEVPPATTDFAPYIAKIKALKPDVWGGMLYPPEQQTLLVEAAAQQGLTIPFVSSNNVIEDATIAALSKAPFPNSLALEKGEDAKRFPTWAEYERQLAQYDPHHDVKGPTDGSTTTDWLAVWTFAQIARKLPNVTVDSFRNYVTNDKQFTTDVLHPIDFTAVAPVEGMPRQENIWAYAGHVQDGHEVVDDAVPYSAWQKTPVQAWSKQQIAEATGK</sequence>
<name>A0AAQ1GLI5_9BURK</name>
<feature type="chain" id="PRO_5042905922" evidence="3">
    <location>
        <begin position="35"/>
        <end position="421"/>
    </location>
</feature>
<gene>
    <name evidence="5" type="ORF">SAMN05216550_118106</name>
</gene>
<dbReference type="InterPro" id="IPR051010">
    <property type="entry name" value="BCAA_transport"/>
</dbReference>
<dbReference type="InterPro" id="IPR028081">
    <property type="entry name" value="Leu-bd"/>
</dbReference>
<comment type="caution">
    <text evidence="5">The sequence shown here is derived from an EMBL/GenBank/DDBJ whole genome shotgun (WGS) entry which is preliminary data.</text>
</comment>
<comment type="similarity">
    <text evidence="1">Belongs to the leucine-binding protein family.</text>
</comment>
<dbReference type="Pfam" id="PF13458">
    <property type="entry name" value="Peripla_BP_6"/>
    <property type="match status" value="1"/>
</dbReference>
<evidence type="ECO:0000256" key="3">
    <source>
        <dbReference type="SAM" id="SignalP"/>
    </source>
</evidence>
<dbReference type="PANTHER" id="PTHR30483">
    <property type="entry name" value="LEUCINE-SPECIFIC-BINDING PROTEIN"/>
    <property type="match status" value="1"/>
</dbReference>
<feature type="domain" description="Leucine-binding protein" evidence="4">
    <location>
        <begin position="46"/>
        <end position="365"/>
    </location>
</feature>
<dbReference type="PANTHER" id="PTHR30483:SF6">
    <property type="entry name" value="PERIPLASMIC BINDING PROTEIN OF ABC TRANSPORTER FOR NATURAL AMINO ACIDS"/>
    <property type="match status" value="1"/>
</dbReference>
<organism evidence="5 6">
    <name type="scientific">Paraburkholderia tropica</name>
    <dbReference type="NCBI Taxonomy" id="92647"/>
    <lineage>
        <taxon>Bacteria</taxon>
        <taxon>Pseudomonadati</taxon>
        <taxon>Pseudomonadota</taxon>
        <taxon>Betaproteobacteria</taxon>
        <taxon>Burkholderiales</taxon>
        <taxon>Burkholderiaceae</taxon>
        <taxon>Paraburkholderia</taxon>
    </lineage>
</organism>
<reference evidence="5 6" key="1">
    <citation type="submission" date="2016-10" db="EMBL/GenBank/DDBJ databases">
        <authorList>
            <person name="Varghese N."/>
            <person name="Submissions S."/>
        </authorList>
    </citation>
    <scope>NUCLEOTIDE SEQUENCE [LARGE SCALE GENOMIC DNA]</scope>
    <source>
        <strain evidence="5 6">LMG 22274</strain>
    </source>
</reference>
<feature type="signal peptide" evidence="3">
    <location>
        <begin position="1"/>
        <end position="34"/>
    </location>
</feature>
<protein>
    <submittedName>
        <fullName evidence="5">ABC-type branched-chain amino acid transport system, substrate-binding protein</fullName>
    </submittedName>
</protein>
<dbReference type="Gene3D" id="3.40.50.2300">
    <property type="match status" value="2"/>
</dbReference>